<organism evidence="11">
    <name type="scientific">Hydra vulgaris</name>
    <name type="common">Hydra</name>
    <name type="synonym">Hydra attenuata</name>
    <dbReference type="NCBI Taxonomy" id="6087"/>
    <lineage>
        <taxon>Eukaryota</taxon>
        <taxon>Metazoa</taxon>
        <taxon>Cnidaria</taxon>
        <taxon>Hydrozoa</taxon>
        <taxon>Hydroidolina</taxon>
        <taxon>Anthoathecata</taxon>
        <taxon>Aplanulata</taxon>
        <taxon>Hydridae</taxon>
        <taxon>Hydra</taxon>
    </lineage>
</organism>
<dbReference type="InterPro" id="IPR008689">
    <property type="entry name" value="ATP_synth_F0_dsu_mt"/>
</dbReference>
<keyword evidence="9" id="KW-0472">Membrane</keyword>
<evidence type="ECO:0000256" key="6">
    <source>
        <dbReference type="ARBA" id="ARBA00022792"/>
    </source>
</evidence>
<keyword evidence="10" id="KW-0175">Coiled coil</keyword>
<dbReference type="GO" id="GO:0005743">
    <property type="term" value="C:mitochondrial inner membrane"/>
    <property type="evidence" value="ECO:0007669"/>
    <property type="project" value="UniProtKB-SubCell"/>
</dbReference>
<keyword evidence="3" id="KW-0813">Transport</keyword>
<dbReference type="GO" id="GO:0015986">
    <property type="term" value="P:proton motive force-driven ATP synthesis"/>
    <property type="evidence" value="ECO:0007669"/>
    <property type="project" value="InterPro"/>
</dbReference>
<reference evidence="11" key="1">
    <citation type="journal article" date="2013" name="Genome Biol. Evol.">
        <title>Punctuated emergences of genetic and phenotypic innovations in eumetazoan, bilaterian, euteleostome, and hominidae ancestors.</title>
        <authorList>
            <person name="Wenger Y."/>
            <person name="Galliot B."/>
        </authorList>
    </citation>
    <scope>NUCLEOTIDE SEQUENCE</scope>
    <source>
        <tissue evidence="11">Whole animals</tissue>
    </source>
</reference>
<evidence type="ECO:0000256" key="8">
    <source>
        <dbReference type="ARBA" id="ARBA00023128"/>
    </source>
</evidence>
<dbReference type="EMBL" id="HAAD01005497">
    <property type="protein sequence ID" value="CDG71729.1"/>
    <property type="molecule type" value="mRNA"/>
</dbReference>
<sequence>YFSKQVLFIMAGRKIAIKTVDWAKLGASIPKALSADFNGFRVKHEEIRGRLLSLPEKPTPIDWSYYQKNVKNQALLKKFHDAYSKVVVPRPVDTESKNIENKKKEFDIEAMKANEETTAAIAQLQAEIEQIENSKPFEEMTPEEYVEKHPDIAKKTLAEMKQMGFR</sequence>
<keyword evidence="4" id="KW-0138">CF(0)</keyword>
<evidence type="ECO:0000256" key="2">
    <source>
        <dbReference type="ARBA" id="ARBA00006842"/>
    </source>
</evidence>
<keyword evidence="5" id="KW-0375">Hydrogen ion transport</keyword>
<comment type="similarity">
    <text evidence="2">Belongs to the ATPase d subunit family.</text>
</comment>
<dbReference type="InterPro" id="IPR036228">
    <property type="entry name" value="ATP_synth_F0_dsu_sf_mt"/>
</dbReference>
<feature type="coiled-coil region" evidence="10">
    <location>
        <begin position="96"/>
        <end position="141"/>
    </location>
</feature>
<keyword evidence="8" id="KW-0496">Mitochondrion</keyword>
<dbReference type="PANTHER" id="PTHR12700">
    <property type="entry name" value="ATP SYNTHASE SUBUNIT D, MITOCHONDRIAL"/>
    <property type="match status" value="1"/>
</dbReference>
<evidence type="ECO:0000256" key="4">
    <source>
        <dbReference type="ARBA" id="ARBA00022547"/>
    </source>
</evidence>
<feature type="non-terminal residue" evidence="11">
    <location>
        <position position="1"/>
    </location>
</feature>
<dbReference type="SUPFAM" id="SSF161065">
    <property type="entry name" value="ATP synthase D chain-like"/>
    <property type="match status" value="1"/>
</dbReference>
<evidence type="ECO:0000256" key="10">
    <source>
        <dbReference type="SAM" id="Coils"/>
    </source>
</evidence>
<dbReference type="Gene3D" id="6.10.280.70">
    <property type="match status" value="1"/>
</dbReference>
<keyword evidence="7" id="KW-0406">Ion transport</keyword>
<evidence type="ECO:0000313" key="11">
    <source>
        <dbReference type="EMBL" id="CDG71729.1"/>
    </source>
</evidence>
<name>T2MI00_HYDVU</name>
<dbReference type="GO" id="GO:0045259">
    <property type="term" value="C:proton-transporting ATP synthase complex"/>
    <property type="evidence" value="ECO:0007669"/>
    <property type="project" value="UniProtKB-KW"/>
</dbReference>
<evidence type="ECO:0000256" key="7">
    <source>
        <dbReference type="ARBA" id="ARBA00023065"/>
    </source>
</evidence>
<dbReference type="PIRSF" id="PIRSF005514">
    <property type="entry name" value="ATPase_F0_D_mt"/>
    <property type="match status" value="1"/>
</dbReference>
<proteinExistence type="evidence at transcript level"/>
<dbReference type="AlphaFoldDB" id="T2MI00"/>
<evidence type="ECO:0000256" key="9">
    <source>
        <dbReference type="ARBA" id="ARBA00023136"/>
    </source>
</evidence>
<dbReference type="OrthoDB" id="35799at2759"/>
<evidence type="ECO:0000256" key="5">
    <source>
        <dbReference type="ARBA" id="ARBA00022781"/>
    </source>
</evidence>
<evidence type="ECO:0000256" key="3">
    <source>
        <dbReference type="ARBA" id="ARBA00022448"/>
    </source>
</evidence>
<dbReference type="Pfam" id="PF05873">
    <property type="entry name" value="Mt_ATP-synt_D"/>
    <property type="match status" value="1"/>
</dbReference>
<evidence type="ECO:0000256" key="1">
    <source>
        <dbReference type="ARBA" id="ARBA00004273"/>
    </source>
</evidence>
<keyword evidence="6" id="KW-0999">Mitochondrion inner membrane</keyword>
<dbReference type="GO" id="GO:0015078">
    <property type="term" value="F:proton transmembrane transporter activity"/>
    <property type="evidence" value="ECO:0007669"/>
    <property type="project" value="InterPro"/>
</dbReference>
<accession>T2MI00</accession>
<comment type="subcellular location">
    <subcellularLocation>
        <location evidence="1">Mitochondrion inner membrane</location>
    </subcellularLocation>
</comment>
<gene>
    <name evidence="11" type="primary">ATP5H</name>
</gene>
<protein>
    <submittedName>
        <fullName evidence="11">ATP synthase subunit d,mitochondrial</fullName>
    </submittedName>
</protein>